<dbReference type="PANTHER" id="PTHR30055">
    <property type="entry name" value="HTH-TYPE TRANSCRIPTIONAL REGULATOR RUTR"/>
    <property type="match status" value="1"/>
</dbReference>
<dbReference type="Gene3D" id="1.10.10.60">
    <property type="entry name" value="Homeodomain-like"/>
    <property type="match status" value="1"/>
</dbReference>
<evidence type="ECO:0000256" key="4">
    <source>
        <dbReference type="PROSITE-ProRule" id="PRU00335"/>
    </source>
</evidence>
<feature type="domain" description="HTH tetR-type" evidence="5">
    <location>
        <begin position="14"/>
        <end position="74"/>
    </location>
</feature>
<dbReference type="PANTHER" id="PTHR30055:SF234">
    <property type="entry name" value="HTH-TYPE TRANSCRIPTIONAL REGULATOR BETI"/>
    <property type="match status" value="1"/>
</dbReference>
<evidence type="ECO:0000256" key="1">
    <source>
        <dbReference type="ARBA" id="ARBA00023015"/>
    </source>
</evidence>
<evidence type="ECO:0000256" key="3">
    <source>
        <dbReference type="ARBA" id="ARBA00023163"/>
    </source>
</evidence>
<dbReference type="SUPFAM" id="SSF46689">
    <property type="entry name" value="Homeodomain-like"/>
    <property type="match status" value="1"/>
</dbReference>
<keyword evidence="2 4" id="KW-0238">DNA-binding</keyword>
<dbReference type="Pfam" id="PF00440">
    <property type="entry name" value="TetR_N"/>
    <property type="match status" value="1"/>
</dbReference>
<dbReference type="Proteomes" id="UP000653472">
    <property type="component" value="Unassembled WGS sequence"/>
</dbReference>
<dbReference type="Pfam" id="PF13305">
    <property type="entry name" value="TetR_C_33"/>
    <property type="match status" value="1"/>
</dbReference>
<gene>
    <name evidence="6" type="ORF">G7Y82_08360</name>
</gene>
<reference evidence="6" key="1">
    <citation type="submission" date="2020-03" db="EMBL/GenBank/DDBJ databases">
        <title>Solimonas marina sp. nov., isolated from deep seawater of the Pacific Ocean.</title>
        <authorList>
            <person name="Liu X."/>
            <person name="Lai Q."/>
            <person name="Sun F."/>
            <person name="Gai Y."/>
            <person name="Li G."/>
            <person name="Shao Z."/>
        </authorList>
    </citation>
    <scope>NUCLEOTIDE SEQUENCE</scope>
    <source>
        <strain evidence="6">C16B3</strain>
    </source>
</reference>
<dbReference type="GO" id="GO:0000976">
    <property type="term" value="F:transcription cis-regulatory region binding"/>
    <property type="evidence" value="ECO:0007669"/>
    <property type="project" value="TreeGrafter"/>
</dbReference>
<proteinExistence type="predicted"/>
<dbReference type="PRINTS" id="PR00455">
    <property type="entry name" value="HTHTETR"/>
</dbReference>
<protein>
    <submittedName>
        <fullName evidence="6">TetR/AcrR family transcriptional regulator</fullName>
    </submittedName>
</protein>
<feature type="DNA-binding region" description="H-T-H motif" evidence="4">
    <location>
        <begin position="37"/>
        <end position="56"/>
    </location>
</feature>
<dbReference type="AlphaFoldDB" id="A0A969WA60"/>
<keyword evidence="3" id="KW-0804">Transcription</keyword>
<dbReference type="PROSITE" id="PS50977">
    <property type="entry name" value="HTH_TETR_2"/>
    <property type="match status" value="1"/>
</dbReference>
<evidence type="ECO:0000256" key="2">
    <source>
        <dbReference type="ARBA" id="ARBA00023125"/>
    </source>
</evidence>
<evidence type="ECO:0000259" key="5">
    <source>
        <dbReference type="PROSITE" id="PS50977"/>
    </source>
</evidence>
<dbReference type="InterPro" id="IPR025996">
    <property type="entry name" value="MT1864/Rv1816-like_C"/>
</dbReference>
<organism evidence="6 7">
    <name type="scientific">Solimonas marina</name>
    <dbReference type="NCBI Taxonomy" id="2714601"/>
    <lineage>
        <taxon>Bacteria</taxon>
        <taxon>Pseudomonadati</taxon>
        <taxon>Pseudomonadota</taxon>
        <taxon>Gammaproteobacteria</taxon>
        <taxon>Nevskiales</taxon>
        <taxon>Nevskiaceae</taxon>
        <taxon>Solimonas</taxon>
    </lineage>
</organism>
<keyword evidence="1" id="KW-0805">Transcription regulation</keyword>
<comment type="caution">
    <text evidence="6">The sequence shown here is derived from an EMBL/GenBank/DDBJ whole genome shotgun (WGS) entry which is preliminary data.</text>
</comment>
<keyword evidence="7" id="KW-1185">Reference proteome</keyword>
<name>A0A969WA60_9GAMM</name>
<dbReference type="EMBL" id="JAAVXB010000003">
    <property type="protein sequence ID" value="NKF22330.1"/>
    <property type="molecule type" value="Genomic_DNA"/>
</dbReference>
<evidence type="ECO:0000313" key="7">
    <source>
        <dbReference type="Proteomes" id="UP000653472"/>
    </source>
</evidence>
<sequence>MANLSRQRRDEEKEQRREAIIDAAEVVFAAHGFEHCKMEDVARQARVSRALVYLYFGNKSELQLAVCVRALLSFRERHATAAAAADRGYDKIIAIGRAYMRFANEQPLYFAALSRFEAHRPETLALGSSERAVLDVGYNIHELTVGALQHGMRDGSIRQLDDPLLVAITLWSYTHGAIQVAQTKGPFLEEAGIATGALLDHAIELAMRGLAPDTDQSDRPT</sequence>
<evidence type="ECO:0000313" key="6">
    <source>
        <dbReference type="EMBL" id="NKF22330.1"/>
    </source>
</evidence>
<dbReference type="RefSeq" id="WP_168147554.1">
    <property type="nucleotide sequence ID" value="NZ_JAAVXB010000003.1"/>
</dbReference>
<dbReference type="Gene3D" id="1.10.357.10">
    <property type="entry name" value="Tetracycline Repressor, domain 2"/>
    <property type="match status" value="1"/>
</dbReference>
<dbReference type="GO" id="GO:0003700">
    <property type="term" value="F:DNA-binding transcription factor activity"/>
    <property type="evidence" value="ECO:0007669"/>
    <property type="project" value="TreeGrafter"/>
</dbReference>
<dbReference type="InterPro" id="IPR009057">
    <property type="entry name" value="Homeodomain-like_sf"/>
</dbReference>
<accession>A0A969WA60</accession>
<dbReference type="InterPro" id="IPR001647">
    <property type="entry name" value="HTH_TetR"/>
</dbReference>
<dbReference type="SUPFAM" id="SSF48498">
    <property type="entry name" value="Tetracyclin repressor-like, C-terminal domain"/>
    <property type="match status" value="1"/>
</dbReference>
<dbReference type="InterPro" id="IPR050109">
    <property type="entry name" value="HTH-type_TetR-like_transc_reg"/>
</dbReference>
<dbReference type="InterPro" id="IPR036271">
    <property type="entry name" value="Tet_transcr_reg_TetR-rel_C_sf"/>
</dbReference>